<dbReference type="AlphaFoldDB" id="A0A6P1BVW4"/>
<reference evidence="2 3" key="1">
    <citation type="journal article" date="2020" name="Arch. Microbiol.">
        <title>Bradyrhizobium uaiense sp. nov., a new highly efficient cowpea symbiont.</title>
        <authorList>
            <person name="Cabral Michel D."/>
            <person name="Azarias Guimaraes A."/>
            <person name="Martins da Costa E."/>
            <person name="Soares de Carvalho T."/>
            <person name="Balsanelli E."/>
            <person name="Willems A."/>
            <person name="Maltempi de Souza E."/>
            <person name="de Souza Moreira F.M."/>
        </authorList>
    </citation>
    <scope>NUCLEOTIDE SEQUENCE [LARGE SCALE GENOMIC DNA]</scope>
    <source>
        <strain evidence="2 3">UFLA 03-164</strain>
    </source>
</reference>
<evidence type="ECO:0000313" key="2">
    <source>
        <dbReference type="EMBL" id="NEV01831.1"/>
    </source>
</evidence>
<evidence type="ECO:0000313" key="3">
    <source>
        <dbReference type="Proteomes" id="UP000468531"/>
    </source>
</evidence>
<comment type="caution">
    <text evidence="2">The sequence shown here is derived from an EMBL/GenBank/DDBJ whole genome shotgun (WGS) entry which is preliminary data.</text>
</comment>
<dbReference type="EMBL" id="VKHP01000277">
    <property type="protein sequence ID" value="NEV01831.1"/>
    <property type="molecule type" value="Genomic_DNA"/>
</dbReference>
<gene>
    <name evidence="2" type="ORF">FNJ47_40240</name>
</gene>
<evidence type="ECO:0008006" key="4">
    <source>
        <dbReference type="Google" id="ProtNLM"/>
    </source>
</evidence>
<feature type="chain" id="PRO_5026673605" description="TonB C-terminal domain-containing protein" evidence="1">
    <location>
        <begin position="31"/>
        <end position="158"/>
    </location>
</feature>
<dbReference type="Proteomes" id="UP000468531">
    <property type="component" value="Unassembled WGS sequence"/>
</dbReference>
<dbReference type="Gene3D" id="3.30.1150.10">
    <property type="match status" value="1"/>
</dbReference>
<protein>
    <recommendedName>
        <fullName evidence="4">TonB C-terminal domain-containing protein</fullName>
    </recommendedName>
</protein>
<proteinExistence type="predicted"/>
<organism evidence="2 3">
    <name type="scientific">Bradyrhizobium uaiense</name>
    <dbReference type="NCBI Taxonomy" id="2594946"/>
    <lineage>
        <taxon>Bacteria</taxon>
        <taxon>Pseudomonadati</taxon>
        <taxon>Pseudomonadota</taxon>
        <taxon>Alphaproteobacteria</taxon>
        <taxon>Hyphomicrobiales</taxon>
        <taxon>Nitrobacteraceae</taxon>
        <taxon>Bradyrhizobium</taxon>
    </lineage>
</organism>
<dbReference type="SUPFAM" id="SSF74653">
    <property type="entry name" value="TolA/TonB C-terminal domain"/>
    <property type="match status" value="1"/>
</dbReference>
<evidence type="ECO:0000256" key="1">
    <source>
        <dbReference type="SAM" id="SignalP"/>
    </source>
</evidence>
<dbReference type="RefSeq" id="WP_163161474.1">
    <property type="nucleotide sequence ID" value="NZ_VKHP01000277.1"/>
</dbReference>
<accession>A0A6P1BVW4</accession>
<name>A0A6P1BVW4_9BRAD</name>
<keyword evidence="1" id="KW-0732">Signal</keyword>
<feature type="signal peptide" evidence="1">
    <location>
        <begin position="1"/>
        <end position="30"/>
    </location>
</feature>
<keyword evidence="3" id="KW-1185">Reference proteome</keyword>
<sequence>MPFARSAAIALAGFLLATALSTFPIQPSAAKDKMRGPETWGPMFSHQVERCWKKPVRVGSDAASMKAEFTIELTQEGKLVGQPVLSTGSSSATSDSARVYQQSALRAITDCQPYALPAEYYDQWKKFMPVFADTPLDRAGKPVGGELDTRKLSICRGC</sequence>